<gene>
    <name evidence="2" type="ORF">DRF75_04040</name>
</gene>
<feature type="transmembrane region" description="Helical" evidence="1">
    <location>
        <begin position="12"/>
        <end position="41"/>
    </location>
</feature>
<sequence length="71" mass="8229">MIICFIQSKSWIIEFVTVVIIIAIFTMFISIMLSFVMLLFIDLIYFSIDSIKNAMICLLNARVQVHMAGMY</sequence>
<evidence type="ECO:0000313" key="3">
    <source>
        <dbReference type="Proteomes" id="UP000293377"/>
    </source>
</evidence>
<keyword evidence="1" id="KW-1133">Transmembrane helix</keyword>
<name>A0A4V2BQM1_9RICK</name>
<keyword evidence="3" id="KW-1185">Reference proteome</keyword>
<reference evidence="2 3" key="1">
    <citation type="submission" date="2018-06" db="EMBL/GenBank/DDBJ databases">
        <title>Complete Genome Sequence of Ehrlichia minasensis Isolated From Cattle.</title>
        <authorList>
            <person name="Aguiar D.M."/>
            <person name="Araujo J.P.A.Jr."/>
            <person name="Nakazato L."/>
            <person name="Bard E."/>
            <person name="Cabezas-Cruz A."/>
        </authorList>
    </citation>
    <scope>NUCLEOTIDE SEQUENCE [LARGE SCALE GENOMIC DNA]</scope>
    <source>
        <strain evidence="2 3">B11</strain>
    </source>
</reference>
<dbReference type="EMBL" id="QOHL01000020">
    <property type="protein sequence ID" value="RZB12464.1"/>
    <property type="molecule type" value="Genomic_DNA"/>
</dbReference>
<evidence type="ECO:0000313" key="2">
    <source>
        <dbReference type="EMBL" id="RZB12464.1"/>
    </source>
</evidence>
<dbReference type="Proteomes" id="UP000293377">
    <property type="component" value="Unassembled WGS sequence"/>
</dbReference>
<evidence type="ECO:0000256" key="1">
    <source>
        <dbReference type="SAM" id="Phobius"/>
    </source>
</evidence>
<proteinExistence type="predicted"/>
<keyword evidence="1" id="KW-0812">Transmembrane</keyword>
<comment type="caution">
    <text evidence="2">The sequence shown here is derived from an EMBL/GenBank/DDBJ whole genome shotgun (WGS) entry which is preliminary data.</text>
</comment>
<organism evidence="2 3">
    <name type="scientific">Ehrlichia minasensis</name>
    <dbReference type="NCBI Taxonomy" id="1242993"/>
    <lineage>
        <taxon>Bacteria</taxon>
        <taxon>Pseudomonadati</taxon>
        <taxon>Pseudomonadota</taxon>
        <taxon>Alphaproteobacteria</taxon>
        <taxon>Rickettsiales</taxon>
        <taxon>Anaplasmataceae</taxon>
        <taxon>Ehrlichia</taxon>
    </lineage>
</organism>
<accession>A0A4V2BQM1</accession>
<dbReference type="AlphaFoldDB" id="A0A4V2BQM1"/>
<protein>
    <submittedName>
        <fullName evidence="2">Uncharacterized protein</fullName>
    </submittedName>
</protein>
<keyword evidence="1" id="KW-0472">Membrane</keyword>